<protein>
    <submittedName>
        <fullName evidence="1">Uncharacterized protein</fullName>
    </submittedName>
</protein>
<organism evidence="1 2">
    <name type="scientific">Proteus vulgaris</name>
    <dbReference type="NCBI Taxonomy" id="585"/>
    <lineage>
        <taxon>Bacteria</taxon>
        <taxon>Pseudomonadati</taxon>
        <taxon>Pseudomonadota</taxon>
        <taxon>Gammaproteobacteria</taxon>
        <taxon>Enterobacterales</taxon>
        <taxon>Morganellaceae</taxon>
        <taxon>Proteus</taxon>
    </lineage>
</organism>
<dbReference type="EMBL" id="CP047344">
    <property type="protein sequence ID" value="QIF95187.1"/>
    <property type="molecule type" value="Genomic_DNA"/>
</dbReference>
<keyword evidence="2" id="KW-1185">Reference proteome</keyword>
<gene>
    <name evidence="1" type="ORF">GTH24_15360</name>
</gene>
<dbReference type="AlphaFoldDB" id="A0A6G6SLA1"/>
<sequence length="50" mass="5619">MKFEDLPENIQLIAANTLSKLLKDNQPPKELAQELASSIKNSFIALYESN</sequence>
<name>A0A6G6SLA1_PROVU</name>
<dbReference type="RefSeq" id="WP_164526658.1">
    <property type="nucleotide sequence ID" value="NZ_CP047344.1"/>
</dbReference>
<proteinExistence type="predicted"/>
<evidence type="ECO:0000313" key="2">
    <source>
        <dbReference type="Proteomes" id="UP000503287"/>
    </source>
</evidence>
<evidence type="ECO:0000313" key="1">
    <source>
        <dbReference type="EMBL" id="QIF95187.1"/>
    </source>
</evidence>
<dbReference type="Proteomes" id="UP000503287">
    <property type="component" value="Chromosome"/>
</dbReference>
<reference evidence="1 2" key="1">
    <citation type="submission" date="2020-01" db="EMBL/GenBank/DDBJ databases">
        <title>The genomic epidemiology of tigecycline resistance gene tet(X) variants in a swine farm in China.</title>
        <authorList>
            <person name="Peng K."/>
            <person name="Li R."/>
        </authorList>
    </citation>
    <scope>NUCLEOTIDE SEQUENCE [LARGE SCALE GENOMIC DNA]</scope>
    <source>
        <strain evidence="1 2">ZN3</strain>
    </source>
</reference>
<accession>A0A6G6SLA1</accession>